<dbReference type="GO" id="GO:0003677">
    <property type="term" value="F:DNA binding"/>
    <property type="evidence" value="ECO:0007669"/>
    <property type="project" value="UniProtKB-KW"/>
</dbReference>
<evidence type="ECO:0000256" key="2">
    <source>
        <dbReference type="ARBA" id="ARBA00022833"/>
    </source>
</evidence>
<keyword evidence="9" id="KW-1185">Reference proteome</keyword>
<comment type="caution">
    <text evidence="8">The sequence shown here is derived from an EMBL/GenBank/DDBJ whole genome shotgun (WGS) entry which is preliminary data.</text>
</comment>
<feature type="region of interest" description="Disordered" evidence="7">
    <location>
        <begin position="619"/>
        <end position="640"/>
    </location>
</feature>
<gene>
    <name evidence="8" type="ORF">B0A50_05255</name>
</gene>
<dbReference type="InterPro" id="IPR052360">
    <property type="entry name" value="Transcr_Regulatory_Proteins"/>
</dbReference>
<keyword evidence="3" id="KW-0805">Transcription regulation</keyword>
<reference evidence="8 9" key="1">
    <citation type="submission" date="2017-03" db="EMBL/GenBank/DDBJ databases">
        <title>Genomes of endolithic fungi from Antarctica.</title>
        <authorList>
            <person name="Coleine C."/>
            <person name="Masonjones S."/>
            <person name="Stajich J.E."/>
        </authorList>
    </citation>
    <scope>NUCLEOTIDE SEQUENCE [LARGE SCALE GENOMIC DNA]</scope>
    <source>
        <strain evidence="8 9">CCFEE 6315</strain>
    </source>
</reference>
<keyword evidence="4" id="KW-0238">DNA-binding</keyword>
<evidence type="ECO:0000256" key="4">
    <source>
        <dbReference type="ARBA" id="ARBA00023125"/>
    </source>
</evidence>
<dbReference type="OrthoDB" id="3598904at2759"/>
<dbReference type="PANTHER" id="PTHR36206">
    <property type="entry name" value="ASPERCRYPTIN BIOSYNTHESIS CLUSTER-SPECIFIC TRANSCRIPTION REGULATOR ATNN-RELATED"/>
    <property type="match status" value="1"/>
</dbReference>
<dbReference type="InterPro" id="IPR021858">
    <property type="entry name" value="Fun_TF"/>
</dbReference>
<dbReference type="PANTHER" id="PTHR36206:SF4">
    <property type="entry name" value="HYPOTHETICAL CONSERVED PROTEIN (EUROFUNG)-RELATED"/>
    <property type="match status" value="1"/>
</dbReference>
<keyword evidence="1" id="KW-0479">Metal-binding</keyword>
<evidence type="ECO:0000313" key="9">
    <source>
        <dbReference type="Proteomes" id="UP000308549"/>
    </source>
</evidence>
<evidence type="ECO:0000256" key="3">
    <source>
        <dbReference type="ARBA" id="ARBA00023015"/>
    </source>
</evidence>
<keyword evidence="6" id="KW-0539">Nucleus</keyword>
<dbReference type="Proteomes" id="UP000308549">
    <property type="component" value="Unassembled WGS sequence"/>
</dbReference>
<evidence type="ECO:0000256" key="6">
    <source>
        <dbReference type="ARBA" id="ARBA00023242"/>
    </source>
</evidence>
<dbReference type="AlphaFoldDB" id="A0A4U0TXJ0"/>
<dbReference type="GO" id="GO:0046872">
    <property type="term" value="F:metal ion binding"/>
    <property type="evidence" value="ECO:0007669"/>
    <property type="project" value="UniProtKB-KW"/>
</dbReference>
<evidence type="ECO:0000256" key="5">
    <source>
        <dbReference type="ARBA" id="ARBA00023163"/>
    </source>
</evidence>
<accession>A0A4U0TXJ0</accession>
<dbReference type="Pfam" id="PF11951">
    <property type="entry name" value="Fungal_trans_2"/>
    <property type="match status" value="1"/>
</dbReference>
<evidence type="ECO:0000313" key="8">
    <source>
        <dbReference type="EMBL" id="TKA27064.1"/>
    </source>
</evidence>
<evidence type="ECO:0000256" key="7">
    <source>
        <dbReference type="SAM" id="MobiDB-lite"/>
    </source>
</evidence>
<evidence type="ECO:0008006" key="10">
    <source>
        <dbReference type="Google" id="ProtNLM"/>
    </source>
</evidence>
<name>A0A4U0TXJ0_9PEZI</name>
<feature type="region of interest" description="Disordered" evidence="7">
    <location>
        <begin position="905"/>
        <end position="930"/>
    </location>
</feature>
<protein>
    <recommendedName>
        <fullName evidence="10">Zn(2)-C6 fungal-type domain-containing protein</fullName>
    </recommendedName>
</protein>
<evidence type="ECO:0000256" key="1">
    <source>
        <dbReference type="ARBA" id="ARBA00022723"/>
    </source>
</evidence>
<keyword evidence="5" id="KW-0804">Transcription</keyword>
<feature type="compositionally biased region" description="Basic and acidic residues" evidence="7">
    <location>
        <begin position="905"/>
        <end position="917"/>
    </location>
</feature>
<proteinExistence type="predicted"/>
<dbReference type="EMBL" id="NAJL01000025">
    <property type="protein sequence ID" value="TKA27064.1"/>
    <property type="molecule type" value="Genomic_DNA"/>
</dbReference>
<keyword evidence="2" id="KW-0862">Zinc</keyword>
<organism evidence="8 9">
    <name type="scientific">Salinomyces thailandicus</name>
    <dbReference type="NCBI Taxonomy" id="706561"/>
    <lineage>
        <taxon>Eukaryota</taxon>
        <taxon>Fungi</taxon>
        <taxon>Dikarya</taxon>
        <taxon>Ascomycota</taxon>
        <taxon>Pezizomycotina</taxon>
        <taxon>Dothideomycetes</taxon>
        <taxon>Dothideomycetidae</taxon>
        <taxon>Mycosphaerellales</taxon>
        <taxon>Teratosphaeriaceae</taxon>
        <taxon>Salinomyces</taxon>
    </lineage>
</organism>
<sequence length="930" mass="103673">MPGTRAAVGTQLQDDTIYGYGVPSKSLDPECRQLEDAIAANFRHDQVDAAALDLELFDATWMEAFDEMPAAVQKSVTEDPPARQIQLCAVPGLIDPDSMSDGVTDLLGDPPIKETAVSKPRMRTGCISCLMQGKACDPRDPQCKRTMSDDWSIKRSMTSSDEDSKDRDTVEAMTLHSYRPDLRWRRNWRERQSLNFFVNFSAPQMAGFFDSAFWQRVVIQTSYHEPAILHAITAIGALHEAMLQRGFTDERRKAQTINFALSQCNRAISCLTDSGRGGRRMSNSRLALTTCVLSTCFEAMQGHCDSAVNHALQGLQLLQACDNTITASTVDELEDMRPLVERLEVQATALLDKGKRHETSSGNRTTPLPDIEYIFSLNHAHNALHTAMNSVMRCMQGYNPTVSRDQIALQMTDKSLRYAPWFRRWEGAFTTYLAFHRDTMSSVDIKRAMVLKTNHLVGTMLASVDQSGGPAAYDAYEAEFKAIIDLSREVLTAFPCPPLPTLTSSNLSAGAPYLSFSLWVTDPLWMAISRCRNPSLRQAAFGLLSQNPRQEGIWHARPGSQGTAQNMKRRTIVSALLHQGAYVNLREPLEREAATMFGMTGADLPYRNRKELMRPQQLRGLPPRRCAGPVGPSSSLDDTWSPMREQEYWRRGLMGRSPPMGGPMGGSMGGPMARNSQGGKNRFEELEDDQMGRQPLAGDPGTYGGYGSPFAKDSPMRRPEYSSREQVSFEQGAQALHQALKVGVKHFKHFRNIFEKQMDQAGMATWTHPSVIDDLWTMKLEWNGVDMAAAKRNPGYQQQQQQQQPSPDAVTYKAIAQRVKSAIADLKACQGPSTDALEAAGSRMSFEVLRTAMKKLDVSMQGLEELLRAVVKDRVLMHALVKEMQATVAVLGDMEDLWLPKAYGDGKGKGRARRDGDEYSWTRYSDDDDD</sequence>